<organism evidence="2 3">
    <name type="scientific">Nocardioides dubius</name>
    <dbReference type="NCBI Taxonomy" id="317019"/>
    <lineage>
        <taxon>Bacteria</taxon>
        <taxon>Bacillati</taxon>
        <taxon>Actinomycetota</taxon>
        <taxon>Actinomycetes</taxon>
        <taxon>Propionibacteriales</taxon>
        <taxon>Nocardioidaceae</taxon>
        <taxon>Nocardioides</taxon>
    </lineage>
</organism>
<proteinExistence type="predicted"/>
<evidence type="ECO:0000256" key="1">
    <source>
        <dbReference type="SAM" id="MobiDB-lite"/>
    </source>
</evidence>
<evidence type="ECO:0000313" key="2">
    <source>
        <dbReference type="EMBL" id="GAA1097363.1"/>
    </source>
</evidence>
<evidence type="ECO:0000313" key="3">
    <source>
        <dbReference type="Proteomes" id="UP001501581"/>
    </source>
</evidence>
<reference evidence="2 3" key="1">
    <citation type="journal article" date="2019" name="Int. J. Syst. Evol. Microbiol.">
        <title>The Global Catalogue of Microorganisms (GCM) 10K type strain sequencing project: providing services to taxonomists for standard genome sequencing and annotation.</title>
        <authorList>
            <consortium name="The Broad Institute Genomics Platform"/>
            <consortium name="The Broad Institute Genome Sequencing Center for Infectious Disease"/>
            <person name="Wu L."/>
            <person name="Ma J."/>
        </authorList>
    </citation>
    <scope>NUCLEOTIDE SEQUENCE [LARGE SCALE GENOMIC DNA]</scope>
    <source>
        <strain evidence="2 3">JCM 13008</strain>
    </source>
</reference>
<protein>
    <submittedName>
        <fullName evidence="2">Uncharacterized protein</fullName>
    </submittedName>
</protein>
<dbReference type="EMBL" id="BAAALG010000004">
    <property type="protein sequence ID" value="GAA1097363.1"/>
    <property type="molecule type" value="Genomic_DNA"/>
</dbReference>
<dbReference type="Proteomes" id="UP001501581">
    <property type="component" value="Unassembled WGS sequence"/>
</dbReference>
<feature type="compositionally biased region" description="Low complexity" evidence="1">
    <location>
        <begin position="39"/>
        <end position="49"/>
    </location>
</feature>
<dbReference type="RefSeq" id="WP_343992545.1">
    <property type="nucleotide sequence ID" value="NZ_BAAALG010000004.1"/>
</dbReference>
<sequence>MVLGILGGLVGLAVVVEVASRVRERRHGPRAKAPTSPQTPGLPTHLPGHTPHHGMWTSGGGGS</sequence>
<keyword evidence="3" id="KW-1185">Reference proteome</keyword>
<feature type="region of interest" description="Disordered" evidence="1">
    <location>
        <begin position="22"/>
        <end position="63"/>
    </location>
</feature>
<comment type="caution">
    <text evidence="2">The sequence shown here is derived from an EMBL/GenBank/DDBJ whole genome shotgun (WGS) entry which is preliminary data.</text>
</comment>
<gene>
    <name evidence="2" type="ORF">GCM10009668_12980</name>
</gene>
<accession>A0ABN1TPV1</accession>
<name>A0ABN1TPV1_9ACTN</name>